<evidence type="ECO:0000259" key="2">
    <source>
        <dbReference type="Pfam" id="PF00326"/>
    </source>
</evidence>
<accession>A0ABT5IIL7</accession>
<gene>
    <name evidence="4" type="ORF">PQU94_15645</name>
</gene>
<feature type="domain" description="Dipeptidylpeptidase IV N-terminal" evidence="3">
    <location>
        <begin position="179"/>
        <end position="477"/>
    </location>
</feature>
<dbReference type="Pfam" id="PF00930">
    <property type="entry name" value="DPPIV_N"/>
    <property type="match status" value="1"/>
</dbReference>
<protein>
    <submittedName>
        <fullName evidence="4">DPP IV N-terminal domain-containing protein</fullName>
    </submittedName>
</protein>
<feature type="domain" description="Peptidase S9 prolyl oligopeptidase catalytic" evidence="2">
    <location>
        <begin position="574"/>
        <end position="771"/>
    </location>
</feature>
<dbReference type="Proteomes" id="UP001216595">
    <property type="component" value="Unassembled WGS sequence"/>
</dbReference>
<dbReference type="InterPro" id="IPR029058">
    <property type="entry name" value="AB_hydrolase_fold"/>
</dbReference>
<dbReference type="Pfam" id="PF00326">
    <property type="entry name" value="Peptidase_S9"/>
    <property type="match status" value="1"/>
</dbReference>
<comment type="caution">
    <text evidence="4">The sequence shown here is derived from an EMBL/GenBank/DDBJ whole genome shotgun (WGS) entry which is preliminary data.</text>
</comment>
<feature type="chain" id="PRO_5046707207" evidence="1">
    <location>
        <begin position="29"/>
        <end position="788"/>
    </location>
</feature>
<name>A0ABT5IIL7_9CAUL</name>
<evidence type="ECO:0000313" key="5">
    <source>
        <dbReference type="Proteomes" id="UP001216595"/>
    </source>
</evidence>
<proteinExistence type="predicted"/>
<dbReference type="SUPFAM" id="SSF82171">
    <property type="entry name" value="DPP6 N-terminal domain-like"/>
    <property type="match status" value="1"/>
</dbReference>
<organism evidence="4 5">
    <name type="scientific">Asticcacaulis currens</name>
    <dbReference type="NCBI Taxonomy" id="2984210"/>
    <lineage>
        <taxon>Bacteria</taxon>
        <taxon>Pseudomonadati</taxon>
        <taxon>Pseudomonadota</taxon>
        <taxon>Alphaproteobacteria</taxon>
        <taxon>Caulobacterales</taxon>
        <taxon>Caulobacteraceae</taxon>
        <taxon>Asticcacaulis</taxon>
    </lineage>
</organism>
<reference evidence="4 5" key="1">
    <citation type="submission" date="2023-01" db="EMBL/GenBank/DDBJ databases">
        <title>Novel species of the genus Asticcacaulis isolated from rivers.</title>
        <authorList>
            <person name="Lu H."/>
        </authorList>
    </citation>
    <scope>NUCLEOTIDE SEQUENCE [LARGE SCALE GENOMIC DNA]</scope>
    <source>
        <strain evidence="4 5">DXS10W</strain>
    </source>
</reference>
<evidence type="ECO:0000256" key="1">
    <source>
        <dbReference type="SAM" id="SignalP"/>
    </source>
</evidence>
<dbReference type="PANTHER" id="PTHR11731">
    <property type="entry name" value="PROTEASE FAMILY S9B,C DIPEPTIDYL-PEPTIDASE IV-RELATED"/>
    <property type="match status" value="1"/>
</dbReference>
<dbReference type="InterPro" id="IPR050278">
    <property type="entry name" value="Serine_Prot_S9B/DPPIV"/>
</dbReference>
<evidence type="ECO:0000259" key="3">
    <source>
        <dbReference type="Pfam" id="PF00930"/>
    </source>
</evidence>
<keyword evidence="1" id="KW-0732">Signal</keyword>
<keyword evidence="5" id="KW-1185">Reference proteome</keyword>
<dbReference type="InterPro" id="IPR002469">
    <property type="entry name" value="Peptidase_S9B_N"/>
</dbReference>
<dbReference type="SUPFAM" id="SSF53474">
    <property type="entry name" value="alpha/beta-Hydrolases"/>
    <property type="match status" value="1"/>
</dbReference>
<dbReference type="RefSeq" id="WP_272742370.1">
    <property type="nucleotide sequence ID" value="NZ_JAQQKW010000011.1"/>
</dbReference>
<dbReference type="InterPro" id="IPR001375">
    <property type="entry name" value="Peptidase_S9_cat"/>
</dbReference>
<feature type="signal peptide" evidence="1">
    <location>
        <begin position="1"/>
        <end position="28"/>
    </location>
</feature>
<evidence type="ECO:0000313" key="4">
    <source>
        <dbReference type="EMBL" id="MDC7695710.1"/>
    </source>
</evidence>
<dbReference type="Gene3D" id="2.140.10.30">
    <property type="entry name" value="Dipeptidylpeptidase IV, N-terminal domain"/>
    <property type="match status" value="1"/>
</dbReference>
<dbReference type="Gene3D" id="3.40.50.1820">
    <property type="entry name" value="alpha/beta hydrolase"/>
    <property type="match status" value="1"/>
</dbReference>
<dbReference type="EMBL" id="JAQQKW010000011">
    <property type="protein sequence ID" value="MDC7695710.1"/>
    <property type="molecule type" value="Genomic_DNA"/>
</dbReference>
<sequence length="788" mass="88197">MKRCVRISALVALSLLNSTALMPTGAVAQTLAAKAAPSVTAYEKAIGLREAWSGLTRDIAEPAQWLDGTQTFIYRKTVAGGFQFIRMDAATGQKQVAFDHDRLAAAFNAAAGTAFSGLTLPFTPPFSMTQFSDGGQKVAIRWDEAMWSCDLVAYLCEKTVDRRQDRGFSGVVRDLRSPADNTPKPSPDGQWLAFVEGFNLVIRPGAGGETIRLSTDGSQGQFYDPESIQWSPDSQKIIAYRVQPGFRREVVRVISSPPDQVQPKVDTQLYVKPGDPIDIDRPVLFEVRTRRQIEIATDLFPNPLSLSHLSWRKDSRGLRFEYDQRGHQIYRLIEADAATGRTRVVAEDRSDTFINSYSRRFSYDVGGEGRELIWMSERDGWNHLYLYDAMTGQVKTQITKGEYVVRQVLKVDDKARQIYFAANGRRKGEDPYFQHYYRVDFDGRNLTPLTTAPAYHDVSVSSDMQYYTDTYSRVDLPNVMELRRVADRSLVTTVENGDISRLTAAGFKPPEVFTAKGRDGKTDIWGVIVRPTNFDPNTKYPVIENIYAGPHSSFVPKTFWPFGPHSSGDKVIGMQSLANMGFIVVQIDGMGTLNRSKAFHDVAWKNLQDAGFPDRIAWHRAVAARYPYYDISRVGIYGGSAGGQNTLSALEEYPDFYKAGVAYAGCYDNRMDKIDWNEAWMGWPVDASYARASGVENAHKLKGDLLLVVGELDMNVDPASTLQVVNALIKSRKDFDLIVAPNEGHGALRNTGDVNYGLRRQYDFFIRHLQGEATPAWNARPDTLPKTK</sequence>
<dbReference type="PANTHER" id="PTHR11731:SF118">
    <property type="entry name" value="BLR1971 PROTEIN"/>
    <property type="match status" value="1"/>
</dbReference>